<dbReference type="EMBL" id="JAFIDA010000001">
    <property type="protein sequence ID" value="MBP1327090.1"/>
    <property type="molecule type" value="Genomic_DNA"/>
</dbReference>
<dbReference type="Gene3D" id="2.60.40.10">
    <property type="entry name" value="Immunoglobulins"/>
    <property type="match status" value="2"/>
</dbReference>
<evidence type="ECO:0000313" key="7">
    <source>
        <dbReference type="Proteomes" id="UP000675163"/>
    </source>
</evidence>
<feature type="domain" description="Bacterial Ig-like" evidence="5">
    <location>
        <begin position="371"/>
        <end position="456"/>
    </location>
</feature>
<sequence length="1092" mass="110814">MSARARLARVASIALVTLLFTGSALVLGPSAFAVADEATEAVQTNEIIELEPAEEGVGAPDAVSAPEVVAEAELPATDEADLGDIAVADETDSGDSLPSTDDSGDLPTETPVAQAPVETAEDPAEDAEEAIAVDVPVAKTAKQPLAKESVEPAIAEPKAGDADASDAATLEWGVKASFRNYIYNMKSFEGTSALLGTTDQFPEDTGNFIWAEGTGFANESGTLANVKFGEGNGVHFQSHPMTFNGTKAYSLDMQFTNPRIIVSSVTTGELYVDAVGRDFIDMTSVGPEYKFENVLMADLELEAPVIANGRVTWTNAEATLADSGVAAFGAFYGVGEELDPVTFSAPIGEVEVGPTPESPEASAKLTTTTVKASTTSTTEGGTVKLTANISPKAATGAVQFMDNGAKLGKAVTVKNGAATLSTKKLTVGDHAITANFVPGNSTKFKASKSKATTVTIEVDAQVAGASLTWGVKGSFRNYIYNFKAFEGKTALLGSAEQPTAEGVFVWSDGVGSAANDGTEADVSFGAGNGVHFQSHPMAGGHALDLKFTNPRVVVTSATTGELRLDVEGREFISTTEMGDAYTLKDTKVATLTLPAPTAKGNTLSWKNAAAVLTADGSAAFGDFYAKGEALDPVSFSLPLSTAVTTKKATSTQLKASAGTIASGGSVTLTASVAPNVSGAVTFSAGGKSLGSPVTVANGKAKTTIKPAAGTQSVIASFVPASSKYGHSVSEAVTIKVEKKEKQRPDAAAPNTNGAQGAGSLTWGVSSAFADYVTGPIAKGEVTTSGVGSAGGAYLFPQVSGGSWDAKTQTGSVQYSGTVTYTGHKGLLSEGVSNPMITVTGPTTAVLSSGGAQWATLDLGGANKSVGAGGEVTWSGVAVNGGFSGGSGAGSSYTLPADALSFTVGAVSGASFGSTAVSNESKKRTVADAAPSTTGINILTNPKKITAGAEIEFEARGFEAGERDMIVALYPGVTVLDEAAGADDQGTVRWIGILPEDIKPGEYIISLQGSGDAGAEFIVRDAKKVKKDKKEAEEAEVQAKLAQGVDPASVSSAGVAPAGTGPVWLWWAGAGALIAIAGAMGGLVAMQRRNAAK</sequence>
<dbReference type="InterPro" id="IPR032109">
    <property type="entry name" value="Big_3_5"/>
</dbReference>
<feature type="domain" description="Htaa" evidence="4">
    <location>
        <begin position="168"/>
        <end position="344"/>
    </location>
</feature>
<feature type="domain" description="Htaa" evidence="4">
    <location>
        <begin position="465"/>
        <end position="636"/>
    </location>
</feature>
<protein>
    <submittedName>
        <fullName evidence="6">Peroxiredoxin</fullName>
    </submittedName>
</protein>
<evidence type="ECO:0000256" key="3">
    <source>
        <dbReference type="SAM" id="Phobius"/>
    </source>
</evidence>
<accession>A0A940T1Q4</accession>
<dbReference type="GO" id="GO:0005975">
    <property type="term" value="P:carbohydrate metabolic process"/>
    <property type="evidence" value="ECO:0007669"/>
    <property type="project" value="UniProtKB-ARBA"/>
</dbReference>
<dbReference type="RefSeq" id="WP_209705898.1">
    <property type="nucleotide sequence ID" value="NZ_JAFIDA010000001.1"/>
</dbReference>
<dbReference type="AlphaFoldDB" id="A0A940T1Q4"/>
<dbReference type="InterPro" id="IPR007331">
    <property type="entry name" value="Htaa"/>
</dbReference>
<keyword evidence="3" id="KW-0472">Membrane</keyword>
<dbReference type="Proteomes" id="UP000675163">
    <property type="component" value="Unassembled WGS sequence"/>
</dbReference>
<proteinExistence type="predicted"/>
<comment type="caution">
    <text evidence="6">The sequence shown here is derived from an EMBL/GenBank/DDBJ whole genome shotgun (WGS) entry which is preliminary data.</text>
</comment>
<gene>
    <name evidence="6" type="ORF">JOF28_002322</name>
</gene>
<organism evidence="6 7">
    <name type="scientific">Leucobacter exalbidus</name>
    <dbReference type="NCBI Taxonomy" id="662960"/>
    <lineage>
        <taxon>Bacteria</taxon>
        <taxon>Bacillati</taxon>
        <taxon>Actinomycetota</taxon>
        <taxon>Actinomycetes</taxon>
        <taxon>Micrococcales</taxon>
        <taxon>Microbacteriaceae</taxon>
        <taxon>Leucobacter</taxon>
    </lineage>
</organism>
<dbReference type="Pfam" id="PF04213">
    <property type="entry name" value="HtaA"/>
    <property type="match status" value="3"/>
</dbReference>
<evidence type="ECO:0000256" key="1">
    <source>
        <dbReference type="SAM" id="Coils"/>
    </source>
</evidence>
<evidence type="ECO:0000259" key="5">
    <source>
        <dbReference type="Pfam" id="PF16640"/>
    </source>
</evidence>
<keyword evidence="3" id="KW-1133">Transmembrane helix</keyword>
<feature type="domain" description="Bacterial Ig-like" evidence="5">
    <location>
        <begin position="654"/>
        <end position="736"/>
    </location>
</feature>
<reference evidence="6" key="1">
    <citation type="submission" date="2021-02" db="EMBL/GenBank/DDBJ databases">
        <title>Sequencing the genomes of 1000 actinobacteria strains.</title>
        <authorList>
            <person name="Klenk H.-P."/>
        </authorList>
    </citation>
    <scope>NUCLEOTIDE SEQUENCE</scope>
    <source>
        <strain evidence="6">DSM 22850</strain>
    </source>
</reference>
<feature type="domain" description="Htaa" evidence="4">
    <location>
        <begin position="758"/>
        <end position="877"/>
    </location>
</feature>
<dbReference type="InterPro" id="IPR013783">
    <property type="entry name" value="Ig-like_fold"/>
</dbReference>
<keyword evidence="7" id="KW-1185">Reference proteome</keyword>
<name>A0A940T1Q4_9MICO</name>
<feature type="coiled-coil region" evidence="1">
    <location>
        <begin position="1014"/>
        <end position="1041"/>
    </location>
</feature>
<feature type="transmembrane region" description="Helical" evidence="3">
    <location>
        <begin position="1063"/>
        <end position="1085"/>
    </location>
</feature>
<dbReference type="Pfam" id="PF16640">
    <property type="entry name" value="Big_3_5"/>
    <property type="match status" value="2"/>
</dbReference>
<evidence type="ECO:0000259" key="4">
    <source>
        <dbReference type="Pfam" id="PF04213"/>
    </source>
</evidence>
<keyword evidence="3" id="KW-0812">Transmembrane</keyword>
<keyword evidence="1" id="KW-0175">Coiled coil</keyword>
<evidence type="ECO:0000256" key="2">
    <source>
        <dbReference type="SAM" id="MobiDB-lite"/>
    </source>
</evidence>
<evidence type="ECO:0000313" key="6">
    <source>
        <dbReference type="EMBL" id="MBP1327090.1"/>
    </source>
</evidence>
<feature type="region of interest" description="Disordered" evidence="2">
    <location>
        <begin position="89"/>
        <end position="110"/>
    </location>
</feature>